<protein>
    <submittedName>
        <fullName evidence="6">MerR family transcriptional regulator</fullName>
    </submittedName>
</protein>
<gene>
    <name evidence="6" type="ORF">OCV99_13960</name>
</gene>
<dbReference type="SMART" id="SM00422">
    <property type="entry name" value="HTH_MERR"/>
    <property type="match status" value="1"/>
</dbReference>
<dbReference type="SUPFAM" id="SSF46955">
    <property type="entry name" value="Putative DNA-binding domain"/>
    <property type="match status" value="1"/>
</dbReference>
<dbReference type="PANTHER" id="PTHR30204">
    <property type="entry name" value="REDOX-CYCLING DRUG-SENSING TRANSCRIPTIONAL ACTIVATOR SOXR"/>
    <property type="match status" value="1"/>
</dbReference>
<dbReference type="InterPro" id="IPR000551">
    <property type="entry name" value="MerR-type_HTH_dom"/>
</dbReference>
<feature type="domain" description="HTH merR-type" evidence="5">
    <location>
        <begin position="64"/>
        <end position="134"/>
    </location>
</feature>
<dbReference type="RefSeq" id="WP_158371373.1">
    <property type="nucleotide sequence ID" value="NZ_JAOQJU010000023.1"/>
</dbReference>
<keyword evidence="4" id="KW-0804">Transcription</keyword>
<dbReference type="Gene3D" id="1.10.1660.10">
    <property type="match status" value="1"/>
</dbReference>
<name>A0ABT2RQH1_9FIRM</name>
<evidence type="ECO:0000256" key="2">
    <source>
        <dbReference type="ARBA" id="ARBA00023015"/>
    </source>
</evidence>
<dbReference type="PROSITE" id="PS00552">
    <property type="entry name" value="HTH_MERR_1"/>
    <property type="match status" value="1"/>
</dbReference>
<proteinExistence type="predicted"/>
<evidence type="ECO:0000256" key="3">
    <source>
        <dbReference type="ARBA" id="ARBA00023125"/>
    </source>
</evidence>
<evidence type="ECO:0000313" key="6">
    <source>
        <dbReference type="EMBL" id="MCU6687620.1"/>
    </source>
</evidence>
<dbReference type="PRINTS" id="PR00040">
    <property type="entry name" value="HTHMERR"/>
</dbReference>
<keyword evidence="1" id="KW-0678">Repressor</keyword>
<dbReference type="Proteomes" id="UP001652431">
    <property type="component" value="Unassembled WGS sequence"/>
</dbReference>
<comment type="caution">
    <text evidence="6">The sequence shown here is derived from an EMBL/GenBank/DDBJ whole genome shotgun (WGS) entry which is preliminary data.</text>
</comment>
<dbReference type="PROSITE" id="PS50937">
    <property type="entry name" value="HTH_MERR_2"/>
    <property type="match status" value="1"/>
</dbReference>
<dbReference type="PANTHER" id="PTHR30204:SF69">
    <property type="entry name" value="MERR-FAMILY TRANSCRIPTIONAL REGULATOR"/>
    <property type="match status" value="1"/>
</dbReference>
<dbReference type="InterPro" id="IPR009061">
    <property type="entry name" value="DNA-bd_dom_put_sf"/>
</dbReference>
<dbReference type="Pfam" id="PF00376">
    <property type="entry name" value="MerR"/>
    <property type="match status" value="1"/>
</dbReference>
<evidence type="ECO:0000259" key="5">
    <source>
        <dbReference type="PROSITE" id="PS50937"/>
    </source>
</evidence>
<evidence type="ECO:0000256" key="4">
    <source>
        <dbReference type="ARBA" id="ARBA00023163"/>
    </source>
</evidence>
<dbReference type="InterPro" id="IPR047057">
    <property type="entry name" value="MerR_fam"/>
</dbReference>
<keyword evidence="3" id="KW-0238">DNA-binding</keyword>
<sequence>MTTEISAAFLSIQLSLGAKSTHISISSAYDISHNVDYLLTHIVGYNDFSNKNKRFSYQMDRSTLFSIGEFAQAAGISTKALRYYEKKGILKPYWIEQDTGYRYYSLYQLNQLNLIGIFIDLDICLNQFSNYIDHNYSSIDYQKLLQFGKELTQERIQILEDKMRYINYLKEKAEYPFPNNLTHPQPVWLLPCNEIPDKVSVEKALKKILHDISTYGLTLFQSYGLIMICNGNEKRLFYFADISHPSGKTIIHENIFYLPQGEYRSIEQDNWSIEMAPALFQDLFELNYDKVIIERELTYNNKTPLYSLSCLLPPIL</sequence>
<accession>A0ABT2RQH1</accession>
<dbReference type="EMBL" id="JAOQJU010000023">
    <property type="protein sequence ID" value="MCU6687620.1"/>
    <property type="molecule type" value="Genomic_DNA"/>
</dbReference>
<keyword evidence="7" id="KW-1185">Reference proteome</keyword>
<evidence type="ECO:0000256" key="1">
    <source>
        <dbReference type="ARBA" id="ARBA00022491"/>
    </source>
</evidence>
<organism evidence="6 7">
    <name type="scientific">Dorea acetigenes</name>
    <dbReference type="NCBI Taxonomy" id="2981787"/>
    <lineage>
        <taxon>Bacteria</taxon>
        <taxon>Bacillati</taxon>
        <taxon>Bacillota</taxon>
        <taxon>Clostridia</taxon>
        <taxon>Lachnospirales</taxon>
        <taxon>Lachnospiraceae</taxon>
        <taxon>Dorea</taxon>
    </lineage>
</organism>
<evidence type="ECO:0000313" key="7">
    <source>
        <dbReference type="Proteomes" id="UP001652431"/>
    </source>
</evidence>
<reference evidence="6 7" key="1">
    <citation type="journal article" date="2021" name="ISME Commun">
        <title>Automated analysis of genomic sequences facilitates high-throughput and comprehensive description of bacteria.</title>
        <authorList>
            <person name="Hitch T.C.A."/>
        </authorList>
    </citation>
    <scope>NUCLEOTIDE SEQUENCE [LARGE SCALE GENOMIC DNA]</scope>
    <source>
        <strain evidence="6 7">Sanger_03</strain>
    </source>
</reference>
<keyword evidence="2" id="KW-0805">Transcription regulation</keyword>